<organism evidence="1">
    <name type="scientific">Rhizophora mucronata</name>
    <name type="common">Asiatic mangrove</name>
    <dbReference type="NCBI Taxonomy" id="61149"/>
    <lineage>
        <taxon>Eukaryota</taxon>
        <taxon>Viridiplantae</taxon>
        <taxon>Streptophyta</taxon>
        <taxon>Embryophyta</taxon>
        <taxon>Tracheophyta</taxon>
        <taxon>Spermatophyta</taxon>
        <taxon>Magnoliopsida</taxon>
        <taxon>eudicotyledons</taxon>
        <taxon>Gunneridae</taxon>
        <taxon>Pentapetalae</taxon>
        <taxon>rosids</taxon>
        <taxon>fabids</taxon>
        <taxon>Malpighiales</taxon>
        <taxon>Rhizophoraceae</taxon>
        <taxon>Rhizophora</taxon>
    </lineage>
</organism>
<evidence type="ECO:0000313" key="1">
    <source>
        <dbReference type="EMBL" id="MBX62130.1"/>
    </source>
</evidence>
<proteinExistence type="predicted"/>
<name>A0A2P2Q596_RHIMU</name>
<reference evidence="1" key="1">
    <citation type="submission" date="2018-02" db="EMBL/GenBank/DDBJ databases">
        <title>Rhizophora mucronata_Transcriptome.</title>
        <authorList>
            <person name="Meera S.P."/>
            <person name="Sreeshan A."/>
            <person name="Augustine A."/>
        </authorList>
    </citation>
    <scope>NUCLEOTIDE SEQUENCE</scope>
    <source>
        <tissue evidence="1">Leaf</tissue>
    </source>
</reference>
<dbReference type="EMBL" id="GGEC01081646">
    <property type="protein sequence ID" value="MBX62130.1"/>
    <property type="molecule type" value="Transcribed_RNA"/>
</dbReference>
<protein>
    <submittedName>
        <fullName evidence="1">Uncharacterized protein</fullName>
    </submittedName>
</protein>
<accession>A0A2P2Q596</accession>
<sequence>MFILKMKIITFTKQKRKQFLMIKKLECSNL</sequence>
<dbReference type="AlphaFoldDB" id="A0A2P2Q596"/>